<dbReference type="InterPro" id="IPR013826">
    <property type="entry name" value="Topo_IA_cen_sub3"/>
</dbReference>
<keyword evidence="6" id="KW-0799">Topoisomerase</keyword>
<dbReference type="InterPro" id="IPR034144">
    <property type="entry name" value="TOPRIM_TopoIII"/>
</dbReference>
<dbReference type="Gene3D" id="1.10.290.10">
    <property type="entry name" value="Topoisomerase I, domain 4"/>
    <property type="match status" value="1"/>
</dbReference>
<evidence type="ECO:0000256" key="8">
    <source>
        <dbReference type="ARBA" id="ARBA00023235"/>
    </source>
</evidence>
<dbReference type="InterPro" id="IPR013497">
    <property type="entry name" value="Topo_IA_cen"/>
</dbReference>
<dbReference type="CDD" id="cd00186">
    <property type="entry name" value="TOP1Ac"/>
    <property type="match status" value="1"/>
</dbReference>
<dbReference type="NCBIfam" id="NF005829">
    <property type="entry name" value="PRK07726.1"/>
    <property type="match status" value="1"/>
</dbReference>
<comment type="caution">
    <text evidence="15">The sequence shown here is derived from an EMBL/GenBank/DDBJ whole genome shotgun (WGS) entry which is preliminary data.</text>
</comment>
<proteinExistence type="inferred from homology"/>
<gene>
    <name evidence="15" type="ORF">JOC27_001347</name>
</gene>
<dbReference type="InterPro" id="IPR005738">
    <property type="entry name" value="TopoIII"/>
</dbReference>
<evidence type="ECO:0000256" key="6">
    <source>
        <dbReference type="ARBA" id="ARBA00023029"/>
    </source>
</evidence>
<dbReference type="PROSITE" id="PS00396">
    <property type="entry name" value="TOPO_IA_1"/>
    <property type="match status" value="1"/>
</dbReference>
<dbReference type="InterPro" id="IPR000380">
    <property type="entry name" value="Topo_IA"/>
</dbReference>
<dbReference type="Gene3D" id="1.10.460.10">
    <property type="entry name" value="Topoisomerase I, domain 2"/>
    <property type="match status" value="1"/>
</dbReference>
<evidence type="ECO:0000256" key="10">
    <source>
        <dbReference type="ARBA" id="ARBA00031985"/>
    </source>
</evidence>
<reference evidence="15 16" key="1">
    <citation type="submission" date="2021-01" db="EMBL/GenBank/DDBJ databases">
        <title>Genomic Encyclopedia of Type Strains, Phase IV (KMG-IV): sequencing the most valuable type-strain genomes for metagenomic binning, comparative biology and taxonomic classification.</title>
        <authorList>
            <person name="Goeker M."/>
        </authorList>
    </citation>
    <scope>NUCLEOTIDE SEQUENCE [LARGE SCALE GENOMIC DNA]</scope>
    <source>
        <strain evidence="15 16">DSM 100968</strain>
    </source>
</reference>
<dbReference type="CDD" id="cd03362">
    <property type="entry name" value="TOPRIM_TopoIA_TopoIII"/>
    <property type="match status" value="1"/>
</dbReference>
<comment type="catalytic activity">
    <reaction evidence="1">
        <text>ATP-independent breakage of single-stranded DNA, followed by passage and rejoining.</text>
        <dbReference type="EC" id="5.6.2.1"/>
    </reaction>
</comment>
<dbReference type="SMART" id="SM00436">
    <property type="entry name" value="TOP1Bc"/>
    <property type="match status" value="1"/>
</dbReference>
<evidence type="ECO:0000256" key="4">
    <source>
        <dbReference type="ARBA" id="ARBA00022723"/>
    </source>
</evidence>
<dbReference type="PROSITE" id="PS50880">
    <property type="entry name" value="TOPRIM"/>
    <property type="match status" value="1"/>
</dbReference>
<feature type="domain" description="Topo IA-type catalytic" evidence="14">
    <location>
        <begin position="153"/>
        <end position="566"/>
    </location>
</feature>
<dbReference type="InterPro" id="IPR003601">
    <property type="entry name" value="Topo_IA_2"/>
</dbReference>
<dbReference type="SMART" id="SM00493">
    <property type="entry name" value="TOPRIM"/>
    <property type="match status" value="1"/>
</dbReference>
<dbReference type="Gene3D" id="2.70.20.10">
    <property type="entry name" value="Topoisomerase I, domain 3"/>
    <property type="match status" value="1"/>
</dbReference>
<sequence length="699" mass="79568">MNKALVLAEKPSVARDIARVLNCQKANRNYLEGDRYVITWALGHLIELKMPEDYRPDYKTWRLEDLPIIPDVMETKPIKQTRSQFQAIRQLAKRSDLNELIIATDAGREGELVARWIIKHISWRKPIKRLWISSQTDRAVREGFSHLKDAAAFDSLYQSAVCRSEADWLIGLNVSRALTVKYNDSLSAGRVQTPTLAMILNRGQQIAAFQPQPYWTISAQSGRWKMNWKNGKQTRLSDPRAAERIITSLRGQQAQVINVSLKQKSEAQPLPYDLTELQREANRKFGFSAKKTLNTLQALYERHKIVTYPRTDSRYLTSDIKATMTERLKAVEPLFGSTVRRLLHQGSQVRASHVFNDKKVTDHHALIPTEEAPALANLSSDEYALYEIIVRRFLALFYPNCLTEQRHVELLAGGEQLTISETITKAPGFRALLSEEAPPSSPIVELSRGETLNLDRVNLQQKMTEPPALFSEADLLTKMENFGLGTPATRADIIEKLLQSELIARVSGGKLQATEKGRQLIGLVHPDLKTPQLTARWEEKLEQIAEGSGNPQQFIAKIKEQTTSLINEIRSADHAYQIQNLTQSLCPECGSRMKEVRDRQGARVLVCVNRSCGYRKHKDPKLSNHRCQNCHKKMEIHQGKSGPYFQCRTCGIVEKVEKTAKRVTKHETRHLMKKINQEEPFQNSLADLFKSALQKDKDE</sequence>
<dbReference type="RefSeq" id="WP_205006217.1">
    <property type="nucleotide sequence ID" value="NZ_CBCRXA010000009.1"/>
</dbReference>
<evidence type="ECO:0000256" key="2">
    <source>
        <dbReference type="ARBA" id="ARBA00009446"/>
    </source>
</evidence>
<dbReference type="InterPro" id="IPR013825">
    <property type="entry name" value="Topo_IA_cen_sub2"/>
</dbReference>
<dbReference type="Pfam" id="PF01131">
    <property type="entry name" value="Topoisom_bac"/>
    <property type="match status" value="1"/>
</dbReference>
<keyword evidence="8 15" id="KW-0413">Isomerase</keyword>
<dbReference type="EMBL" id="JAFBEV010000009">
    <property type="protein sequence ID" value="MBM7657897.1"/>
    <property type="molecule type" value="Genomic_DNA"/>
</dbReference>
<protein>
    <recommendedName>
        <fullName evidence="3">DNA topoisomerase</fullName>
        <ecNumber evidence="3">5.6.2.1</ecNumber>
    </recommendedName>
    <alternativeName>
        <fullName evidence="12">Omega-protein</fullName>
    </alternativeName>
    <alternativeName>
        <fullName evidence="11">Relaxing enzyme</fullName>
    </alternativeName>
    <alternativeName>
        <fullName evidence="9">Swivelase</fullName>
    </alternativeName>
    <alternativeName>
        <fullName evidence="10">Untwisting enzyme</fullName>
    </alternativeName>
</protein>
<organism evidence="15 16">
    <name type="scientific">Sporolactobacillus spathodeae</name>
    <dbReference type="NCBI Taxonomy" id="1465502"/>
    <lineage>
        <taxon>Bacteria</taxon>
        <taxon>Bacillati</taxon>
        <taxon>Bacillota</taxon>
        <taxon>Bacilli</taxon>
        <taxon>Bacillales</taxon>
        <taxon>Sporolactobacillaceae</taxon>
        <taxon>Sporolactobacillus</taxon>
    </lineage>
</organism>
<dbReference type="InterPro" id="IPR023405">
    <property type="entry name" value="Topo_IA_core_domain"/>
</dbReference>
<evidence type="ECO:0000256" key="5">
    <source>
        <dbReference type="ARBA" id="ARBA00022842"/>
    </source>
</evidence>
<accession>A0ABS2QA94</accession>
<evidence type="ECO:0000256" key="11">
    <source>
        <dbReference type="ARBA" id="ARBA00032235"/>
    </source>
</evidence>
<dbReference type="SUPFAM" id="SSF56712">
    <property type="entry name" value="Prokaryotic type I DNA topoisomerase"/>
    <property type="match status" value="1"/>
</dbReference>
<comment type="similarity">
    <text evidence="2">Belongs to the type IA topoisomerase family.</text>
</comment>
<evidence type="ECO:0000313" key="15">
    <source>
        <dbReference type="EMBL" id="MBM7657897.1"/>
    </source>
</evidence>
<dbReference type="NCBIfam" id="TIGR01056">
    <property type="entry name" value="topB"/>
    <property type="match status" value="1"/>
</dbReference>
<keyword evidence="16" id="KW-1185">Reference proteome</keyword>
<dbReference type="Proteomes" id="UP000823201">
    <property type="component" value="Unassembled WGS sequence"/>
</dbReference>
<dbReference type="Pfam" id="PF01751">
    <property type="entry name" value="Toprim"/>
    <property type="match status" value="1"/>
</dbReference>
<dbReference type="InterPro" id="IPR003602">
    <property type="entry name" value="Topo_IA_DNA-bd_dom"/>
</dbReference>
<dbReference type="Gene3D" id="3.40.50.140">
    <property type="match status" value="1"/>
</dbReference>
<dbReference type="EC" id="5.6.2.1" evidence="3"/>
<evidence type="ECO:0000256" key="3">
    <source>
        <dbReference type="ARBA" id="ARBA00012891"/>
    </source>
</evidence>
<evidence type="ECO:0000256" key="7">
    <source>
        <dbReference type="ARBA" id="ARBA00023125"/>
    </source>
</evidence>
<keyword evidence="5" id="KW-0460">Magnesium</keyword>
<evidence type="ECO:0000256" key="1">
    <source>
        <dbReference type="ARBA" id="ARBA00000213"/>
    </source>
</evidence>
<dbReference type="InterPro" id="IPR023406">
    <property type="entry name" value="Topo_IA_AS"/>
</dbReference>
<dbReference type="PANTHER" id="PTHR11390">
    <property type="entry name" value="PROKARYOTIC DNA TOPOISOMERASE"/>
    <property type="match status" value="1"/>
</dbReference>
<evidence type="ECO:0000259" key="14">
    <source>
        <dbReference type="PROSITE" id="PS52039"/>
    </source>
</evidence>
<dbReference type="InterPro" id="IPR006171">
    <property type="entry name" value="TOPRIM_dom"/>
</dbReference>
<dbReference type="PROSITE" id="PS52039">
    <property type="entry name" value="TOPO_IA_2"/>
    <property type="match status" value="1"/>
</dbReference>
<evidence type="ECO:0000256" key="9">
    <source>
        <dbReference type="ARBA" id="ARBA00030003"/>
    </source>
</evidence>
<name>A0ABS2QA94_9BACL</name>
<dbReference type="PRINTS" id="PR00417">
    <property type="entry name" value="PRTPISMRASEI"/>
</dbReference>
<dbReference type="InterPro" id="IPR013824">
    <property type="entry name" value="Topo_IA_cen_sub1"/>
</dbReference>
<evidence type="ECO:0000313" key="16">
    <source>
        <dbReference type="Proteomes" id="UP000823201"/>
    </source>
</evidence>
<keyword evidence="4" id="KW-0479">Metal-binding</keyword>
<dbReference type="GO" id="GO:0003917">
    <property type="term" value="F:DNA topoisomerase type I (single strand cut, ATP-independent) activity"/>
    <property type="evidence" value="ECO:0007669"/>
    <property type="project" value="UniProtKB-EC"/>
</dbReference>
<dbReference type="SMART" id="SM00437">
    <property type="entry name" value="TOP1Ac"/>
    <property type="match status" value="1"/>
</dbReference>
<keyword evidence="7" id="KW-0238">DNA-binding</keyword>
<feature type="domain" description="Toprim" evidence="13">
    <location>
        <begin position="3"/>
        <end position="136"/>
    </location>
</feature>
<dbReference type="PANTHER" id="PTHR11390:SF21">
    <property type="entry name" value="DNA TOPOISOMERASE 3-ALPHA"/>
    <property type="match status" value="1"/>
</dbReference>
<evidence type="ECO:0000256" key="12">
    <source>
        <dbReference type="ARBA" id="ARBA00032877"/>
    </source>
</evidence>
<evidence type="ECO:0000259" key="13">
    <source>
        <dbReference type="PROSITE" id="PS50880"/>
    </source>
</evidence>